<dbReference type="AlphaFoldDB" id="A0AAW2YMW6"/>
<feature type="signal peptide" evidence="7">
    <location>
        <begin position="1"/>
        <end position="18"/>
    </location>
</feature>
<keyword evidence="6" id="KW-0445">Lipid transport</keyword>
<evidence type="ECO:0000313" key="10">
    <source>
        <dbReference type="EMBL" id="KAL0479189.1"/>
    </source>
</evidence>
<dbReference type="Gene3D" id="2.60.40.770">
    <property type="match status" value="1"/>
</dbReference>
<dbReference type="PANTHER" id="PTHR11306">
    <property type="entry name" value="NIEMANN PICK TYPE C2 PROTEIN NPC2-RELATED"/>
    <property type="match status" value="1"/>
</dbReference>
<keyword evidence="5 7" id="KW-0732">Signal</keyword>
<dbReference type="InterPro" id="IPR003172">
    <property type="entry name" value="ML_dom"/>
</dbReference>
<protein>
    <submittedName>
        <fullName evidence="9">Phosphatidylglycerol/phosphatidylinositol transfer protein</fullName>
    </submittedName>
</protein>
<evidence type="ECO:0000256" key="3">
    <source>
        <dbReference type="ARBA" id="ARBA00011245"/>
    </source>
</evidence>
<dbReference type="GO" id="GO:0032934">
    <property type="term" value="F:sterol binding"/>
    <property type="evidence" value="ECO:0007669"/>
    <property type="project" value="InterPro"/>
</dbReference>
<accession>A0AAW2YMW6</accession>
<evidence type="ECO:0000256" key="2">
    <source>
        <dbReference type="ARBA" id="ARBA00006370"/>
    </source>
</evidence>
<dbReference type="EMBL" id="JAOPGA020000508">
    <property type="protein sequence ID" value="KAL0479189.1"/>
    <property type="molecule type" value="Genomic_DNA"/>
</dbReference>
<sequence length="143" mass="15492">MHTLFIVTLLLAVAACFAGSVPFELCSSNFNFEVKNIDRTPVNEFHRGQIVNATITGQLKNTVKSAKLQNSVYKLGVKVSSDTFDICKVVSCPIAPGKISVKLPGQKVPDLTPPGEYTTEHILVDDAGVINSCVKLKFTVKLL</sequence>
<evidence type="ECO:0000259" key="8">
    <source>
        <dbReference type="SMART" id="SM00737"/>
    </source>
</evidence>
<reference evidence="9 11" key="1">
    <citation type="submission" date="2024-03" db="EMBL/GenBank/DDBJ databases">
        <title>The Acrasis kona genome and developmental transcriptomes reveal deep origins of eukaryotic multicellular pathways.</title>
        <authorList>
            <person name="Sheikh S."/>
            <person name="Fu C.-J."/>
            <person name="Brown M.W."/>
            <person name="Baldauf S.L."/>
        </authorList>
    </citation>
    <scope>NUCLEOTIDE SEQUENCE [LARGE SCALE GENOMIC DNA]</scope>
    <source>
        <strain evidence="9 11">ATCC MYA-3509</strain>
    </source>
</reference>
<gene>
    <name evidence="9" type="ORF">AKO1_008475</name>
    <name evidence="10" type="ORF">AKO1_009600</name>
</gene>
<dbReference type="Pfam" id="PF02221">
    <property type="entry name" value="E1_DerP2_DerF2"/>
    <property type="match status" value="1"/>
</dbReference>
<proteinExistence type="inferred from homology"/>
<evidence type="ECO:0000256" key="7">
    <source>
        <dbReference type="SAM" id="SignalP"/>
    </source>
</evidence>
<comment type="caution">
    <text evidence="9">The sequence shown here is derived from an EMBL/GenBank/DDBJ whole genome shotgun (WGS) entry which is preliminary data.</text>
</comment>
<keyword evidence="11" id="KW-1185">Reference proteome</keyword>
<feature type="chain" id="PRO_5044718128" evidence="7">
    <location>
        <begin position="19"/>
        <end position="143"/>
    </location>
</feature>
<dbReference type="EMBL" id="JAOPGA020000323">
    <property type="protein sequence ID" value="KAL0478170.1"/>
    <property type="molecule type" value="Genomic_DNA"/>
</dbReference>
<comment type="subunit">
    <text evidence="3">Monomer.</text>
</comment>
<comment type="function">
    <text evidence="1">Catalyzes the intermembrane transfer of phosphatidylglycerol and phosphatidylinositol.</text>
</comment>
<evidence type="ECO:0000313" key="11">
    <source>
        <dbReference type="Proteomes" id="UP001431209"/>
    </source>
</evidence>
<keyword evidence="4" id="KW-0813">Transport</keyword>
<evidence type="ECO:0000256" key="6">
    <source>
        <dbReference type="ARBA" id="ARBA00023055"/>
    </source>
</evidence>
<dbReference type="Proteomes" id="UP001431209">
    <property type="component" value="Unassembled WGS sequence"/>
</dbReference>
<evidence type="ECO:0000313" key="9">
    <source>
        <dbReference type="EMBL" id="KAL0478170.1"/>
    </source>
</evidence>
<name>A0AAW2YMW6_9EUKA</name>
<evidence type="ECO:0000256" key="4">
    <source>
        <dbReference type="ARBA" id="ARBA00022448"/>
    </source>
</evidence>
<feature type="domain" description="MD-2-related lipid-recognition" evidence="8">
    <location>
        <begin position="23"/>
        <end position="138"/>
    </location>
</feature>
<dbReference type="InterPro" id="IPR014756">
    <property type="entry name" value="Ig_E-set"/>
</dbReference>
<organism evidence="9 11">
    <name type="scientific">Acrasis kona</name>
    <dbReference type="NCBI Taxonomy" id="1008807"/>
    <lineage>
        <taxon>Eukaryota</taxon>
        <taxon>Discoba</taxon>
        <taxon>Heterolobosea</taxon>
        <taxon>Tetramitia</taxon>
        <taxon>Eutetramitia</taxon>
        <taxon>Acrasidae</taxon>
        <taxon>Acrasis</taxon>
    </lineage>
</organism>
<dbReference type="InterPro" id="IPR039670">
    <property type="entry name" value="NPC2-like"/>
</dbReference>
<dbReference type="SMART" id="SM00737">
    <property type="entry name" value="ML"/>
    <property type="match status" value="1"/>
</dbReference>
<dbReference type="SUPFAM" id="SSF81296">
    <property type="entry name" value="E set domains"/>
    <property type="match status" value="1"/>
</dbReference>
<dbReference type="GO" id="GO:0015918">
    <property type="term" value="P:sterol transport"/>
    <property type="evidence" value="ECO:0007669"/>
    <property type="project" value="InterPro"/>
</dbReference>
<comment type="similarity">
    <text evidence="2">Belongs to the NPC2 family.</text>
</comment>
<dbReference type="PANTHER" id="PTHR11306:SF0">
    <property type="entry name" value="PHOSPHATIDYLGLYCEROL_PHOSPHATIDYLINOSITOL TRANSFER PROTEIN"/>
    <property type="match status" value="1"/>
</dbReference>
<evidence type="ECO:0000256" key="5">
    <source>
        <dbReference type="ARBA" id="ARBA00022729"/>
    </source>
</evidence>
<evidence type="ECO:0000256" key="1">
    <source>
        <dbReference type="ARBA" id="ARBA00002053"/>
    </source>
</evidence>